<geneLocation type="plasmid" evidence="2">
    <name>pfdu301a</name>
</geneLocation>
<reference evidence="1 2" key="1">
    <citation type="submission" date="2019-10" db="EMBL/GenBank/DDBJ databases">
        <title>Complete genome sequences for adaption low water activity.</title>
        <authorList>
            <person name="Zhao L."/>
            <person name="Zhong J."/>
        </authorList>
    </citation>
    <scope>NUCLEOTIDE SEQUENCE [LARGE SCALE GENOMIC DNA]</scope>
    <source>
        <strain evidence="1 2">FDU301</strain>
        <plasmid evidence="2">pfdu301a</plasmid>
    </source>
</reference>
<dbReference type="AlphaFoldDB" id="A0A6M6E0H9"/>
<protein>
    <submittedName>
        <fullName evidence="1">Uncharacterized protein</fullName>
    </submittedName>
</protein>
<organism evidence="1 2">
    <name type="scientific">Priestia megaterium</name>
    <name type="common">Bacillus megaterium</name>
    <dbReference type="NCBI Taxonomy" id="1404"/>
    <lineage>
        <taxon>Bacteria</taxon>
        <taxon>Bacillati</taxon>
        <taxon>Bacillota</taxon>
        <taxon>Bacilli</taxon>
        <taxon>Bacillales</taxon>
        <taxon>Bacillaceae</taxon>
        <taxon>Priestia</taxon>
    </lineage>
</organism>
<sequence length="209" mass="23999">MEVEVCFMSQKTISNMSKSGVDFPFVIEGSVTNVVEFLFDTADPYQFVPKWMVNINKFPIYVYVEIFEFQKDEFEQVCIAHNIKHETLNIKNKRDGAYKATVKDNQAFNAIFPYLHSTGSINNVALWSLEKDVFSLEKREFKTFFGKRKLHTPVASLEDDSSVFWIGFDSQHITAISNNKLFSSVDQISNHFPLAISILSAGDEEEIRN</sequence>
<keyword evidence="1" id="KW-0614">Plasmid</keyword>
<gene>
    <name evidence="1" type="ORF">FDZ14_30085</name>
</gene>
<accession>A0A6M6E0H9</accession>
<dbReference type="Proteomes" id="UP000501076">
    <property type="component" value="Plasmid pFDU301A"/>
</dbReference>
<name>A0A6M6E0H9_PRIMG</name>
<evidence type="ECO:0000313" key="2">
    <source>
        <dbReference type="Proteomes" id="UP000501076"/>
    </source>
</evidence>
<evidence type="ECO:0000313" key="1">
    <source>
        <dbReference type="EMBL" id="QJX80340.1"/>
    </source>
</evidence>
<dbReference type="EMBL" id="CP045273">
    <property type="protein sequence ID" value="QJX80340.1"/>
    <property type="molecule type" value="Genomic_DNA"/>
</dbReference>
<proteinExistence type="predicted"/>
<dbReference type="RefSeq" id="WP_171778326.1">
    <property type="nucleotide sequence ID" value="NZ_CP045273.1"/>
</dbReference>